<accession>A0ABV9YIK2</accession>
<comment type="caution">
    <text evidence="1">The sequence shown here is derived from an EMBL/GenBank/DDBJ whole genome shotgun (WGS) entry which is preliminary data.</text>
</comment>
<dbReference type="Proteomes" id="UP001595947">
    <property type="component" value="Unassembled WGS sequence"/>
</dbReference>
<name>A0ABV9YIK2_9PSEU</name>
<protein>
    <recommendedName>
        <fullName evidence="3">Transcriptional regulator, AbiEi antitoxin, Type IV TA system</fullName>
    </recommendedName>
</protein>
<evidence type="ECO:0000313" key="1">
    <source>
        <dbReference type="EMBL" id="MFC5062678.1"/>
    </source>
</evidence>
<reference evidence="2" key="1">
    <citation type="journal article" date="2019" name="Int. J. Syst. Evol. Microbiol.">
        <title>The Global Catalogue of Microorganisms (GCM) 10K type strain sequencing project: providing services to taxonomists for standard genome sequencing and annotation.</title>
        <authorList>
            <consortium name="The Broad Institute Genomics Platform"/>
            <consortium name="The Broad Institute Genome Sequencing Center for Infectious Disease"/>
            <person name="Wu L."/>
            <person name="Ma J."/>
        </authorList>
    </citation>
    <scope>NUCLEOTIDE SEQUENCE [LARGE SCALE GENOMIC DNA]</scope>
    <source>
        <strain evidence="2">CGMCC 4.7093</strain>
    </source>
</reference>
<gene>
    <name evidence="1" type="ORF">ACFPBZ_10720</name>
</gene>
<dbReference type="RefSeq" id="WP_378036030.1">
    <property type="nucleotide sequence ID" value="NZ_JBHSIV010000009.1"/>
</dbReference>
<sequence length="314" mass="34701">MENSDDWQRLLEAQENVFSRRQALEHGLTDERIEADVAARRSRPLLHGVYAAVTGDPTPSMWRRAALLFVRGPAVLSHTSAADLWRLPGARDDGRVHVTVPYGSSARGCERVTVHRSRAFDHIVQANCDPPLTTKVQTLIDIAVDAPTARQGMRRLTAGAAVAKMAGTTILEALESRPPRRYGKALGAAARRLVEGVESVLEDEYATEVELAHGLPVGVRQVARIVDGRRRAEDIEYRMPGGTLTVRIDGWRYHANQRTAHADRARDNAAELEGRSRLTFGHEEIHGDPCTVARTVATRLTQLEWDGALHACEH</sequence>
<organism evidence="1 2">
    <name type="scientific">Actinomycetospora atypica</name>
    <dbReference type="NCBI Taxonomy" id="1290095"/>
    <lineage>
        <taxon>Bacteria</taxon>
        <taxon>Bacillati</taxon>
        <taxon>Actinomycetota</taxon>
        <taxon>Actinomycetes</taxon>
        <taxon>Pseudonocardiales</taxon>
        <taxon>Pseudonocardiaceae</taxon>
        <taxon>Actinomycetospora</taxon>
    </lineage>
</organism>
<evidence type="ECO:0000313" key="2">
    <source>
        <dbReference type="Proteomes" id="UP001595947"/>
    </source>
</evidence>
<proteinExistence type="predicted"/>
<evidence type="ECO:0008006" key="3">
    <source>
        <dbReference type="Google" id="ProtNLM"/>
    </source>
</evidence>
<keyword evidence="2" id="KW-1185">Reference proteome</keyword>
<dbReference type="EMBL" id="JBHSIV010000009">
    <property type="protein sequence ID" value="MFC5062678.1"/>
    <property type="molecule type" value="Genomic_DNA"/>
</dbReference>